<dbReference type="InParanoid" id="A0A061EVJ3"/>
<organism evidence="3 4">
    <name type="scientific">Theobroma cacao</name>
    <name type="common">Cacao</name>
    <name type="synonym">Cocoa</name>
    <dbReference type="NCBI Taxonomy" id="3641"/>
    <lineage>
        <taxon>Eukaryota</taxon>
        <taxon>Viridiplantae</taxon>
        <taxon>Streptophyta</taxon>
        <taxon>Embryophyta</taxon>
        <taxon>Tracheophyta</taxon>
        <taxon>Spermatophyta</taxon>
        <taxon>Magnoliopsida</taxon>
        <taxon>eudicotyledons</taxon>
        <taxon>Gunneridae</taxon>
        <taxon>Pentapetalae</taxon>
        <taxon>rosids</taxon>
        <taxon>malvids</taxon>
        <taxon>Malvales</taxon>
        <taxon>Malvaceae</taxon>
        <taxon>Byttnerioideae</taxon>
        <taxon>Theobroma</taxon>
    </lineage>
</organism>
<dbReference type="PANTHER" id="PTHR34054:SF4">
    <property type="entry name" value="PROTEIN, PUTATIVE-RELATED"/>
    <property type="match status" value="1"/>
</dbReference>
<dbReference type="Gramene" id="EOY08442">
    <property type="protein sequence ID" value="EOY08442"/>
    <property type="gene ID" value="TCM_022876"/>
</dbReference>
<feature type="region of interest" description="Disordered" evidence="1">
    <location>
        <begin position="180"/>
        <end position="219"/>
    </location>
</feature>
<reference evidence="3 4" key="1">
    <citation type="journal article" date="2013" name="Genome Biol.">
        <title>The genome sequence of the most widely cultivated cacao type and its use to identify candidate genes regulating pod color.</title>
        <authorList>
            <person name="Motamayor J.C."/>
            <person name="Mockaitis K."/>
            <person name="Schmutz J."/>
            <person name="Haiminen N."/>
            <person name="Iii D.L."/>
            <person name="Cornejo O."/>
            <person name="Findley S.D."/>
            <person name="Zheng P."/>
            <person name="Utro F."/>
            <person name="Royaert S."/>
            <person name="Saski C."/>
            <person name="Jenkins J."/>
            <person name="Podicheti R."/>
            <person name="Zhao M."/>
            <person name="Scheffler B.E."/>
            <person name="Stack J.C."/>
            <person name="Feltus F.A."/>
            <person name="Mustiga G.M."/>
            <person name="Amores F."/>
            <person name="Phillips W."/>
            <person name="Marelli J.P."/>
            <person name="May G.D."/>
            <person name="Shapiro H."/>
            <person name="Ma J."/>
            <person name="Bustamante C.D."/>
            <person name="Schnell R.J."/>
            <person name="Main D."/>
            <person name="Gilbert D."/>
            <person name="Parida L."/>
            <person name="Kuhn D.N."/>
        </authorList>
    </citation>
    <scope>NUCLEOTIDE SEQUENCE [LARGE SCALE GENOMIC DNA]</scope>
    <source>
        <strain evidence="4">cv. Matina 1-6</strain>
    </source>
</reference>
<dbReference type="HOGENOM" id="CLU_114279_0_0_1"/>
<dbReference type="eggNOG" id="ENOG502S2HU">
    <property type="taxonomic scope" value="Eukaryota"/>
</dbReference>
<dbReference type="InterPro" id="IPR045884">
    <property type="entry name" value="At5g59350-like"/>
</dbReference>
<keyword evidence="4" id="KW-1185">Reference proteome</keyword>
<keyword evidence="2" id="KW-0472">Membrane</keyword>
<dbReference type="AlphaFoldDB" id="A0A061EVJ3"/>
<evidence type="ECO:0000313" key="4">
    <source>
        <dbReference type="Proteomes" id="UP000026915"/>
    </source>
</evidence>
<gene>
    <name evidence="3" type="ORF">TCM_022876</name>
</gene>
<proteinExistence type="predicted"/>
<dbReference type="OMA" id="DDVFKWQ"/>
<dbReference type="EMBL" id="CM001883">
    <property type="protein sequence ID" value="EOY08442.1"/>
    <property type="molecule type" value="Genomic_DNA"/>
</dbReference>
<name>A0A061EVJ3_THECC</name>
<protein>
    <recommendedName>
        <fullName evidence="5">Membrane lipoprotein</fullName>
    </recommendedName>
</protein>
<feature type="region of interest" description="Disordered" evidence="1">
    <location>
        <begin position="79"/>
        <end position="106"/>
    </location>
</feature>
<sequence length="235" mass="25518">MNASTKLEIALIVVFATCLLALIIELVYVLWRKRRFRQRSIVSGGNGSVDSAFSNSPFYAAPSKELLYFFCWKNQPARVEPSSGVVSPSPTEAPTASDSEAATVEADDDELAKWQASYGPVRILYTIKEEEREGADSVENSADQTEVKSEKRVCLRDRFSGPVEVADDVAVVVDVEEATPFSTPCASPPYFTPSPSPGRDVGISILSPENDDVSCPDGDVLTDREVGFASLRIEG</sequence>
<accession>A0A061EVJ3</accession>
<keyword evidence="2" id="KW-0812">Transmembrane</keyword>
<dbReference type="Proteomes" id="UP000026915">
    <property type="component" value="Chromosome 5"/>
</dbReference>
<dbReference type="STRING" id="3641.A0A061EVJ3"/>
<feature type="transmembrane region" description="Helical" evidence="2">
    <location>
        <begin position="12"/>
        <end position="31"/>
    </location>
</feature>
<evidence type="ECO:0000313" key="3">
    <source>
        <dbReference type="EMBL" id="EOY08442.1"/>
    </source>
</evidence>
<evidence type="ECO:0000256" key="1">
    <source>
        <dbReference type="SAM" id="MobiDB-lite"/>
    </source>
</evidence>
<feature type="compositionally biased region" description="Pro residues" evidence="1">
    <location>
        <begin position="186"/>
        <end position="196"/>
    </location>
</feature>
<dbReference type="PANTHER" id="PTHR34054">
    <property type="entry name" value="EXPRESSED PROTEIN"/>
    <property type="match status" value="1"/>
</dbReference>
<keyword evidence="2" id="KW-1133">Transmembrane helix</keyword>
<feature type="compositionally biased region" description="Low complexity" evidence="1">
    <location>
        <begin position="79"/>
        <end position="90"/>
    </location>
</feature>
<evidence type="ECO:0008006" key="5">
    <source>
        <dbReference type="Google" id="ProtNLM"/>
    </source>
</evidence>
<evidence type="ECO:0000256" key="2">
    <source>
        <dbReference type="SAM" id="Phobius"/>
    </source>
</evidence>